<dbReference type="GO" id="GO:0006107">
    <property type="term" value="P:oxaloacetate metabolic process"/>
    <property type="evidence" value="ECO:0007669"/>
    <property type="project" value="TreeGrafter"/>
</dbReference>
<dbReference type="Proteomes" id="UP000242474">
    <property type="component" value="Unassembled WGS sequence"/>
</dbReference>
<dbReference type="PANTHER" id="PTHR23088">
    <property type="entry name" value="NITRILASE-RELATED"/>
    <property type="match status" value="1"/>
</dbReference>
<feature type="region of interest" description="Disordered" evidence="4">
    <location>
        <begin position="316"/>
        <end position="342"/>
    </location>
</feature>
<evidence type="ECO:0000256" key="3">
    <source>
        <dbReference type="ARBA" id="ARBA00022801"/>
    </source>
</evidence>
<evidence type="ECO:0000256" key="4">
    <source>
        <dbReference type="SAM" id="MobiDB-lite"/>
    </source>
</evidence>
<feature type="domain" description="CN hydrolase" evidence="5">
    <location>
        <begin position="4"/>
        <end position="254"/>
    </location>
</feature>
<gene>
    <name evidence="6" type="ORF">COEREDRAFT_14355</name>
</gene>
<evidence type="ECO:0000256" key="1">
    <source>
        <dbReference type="ARBA" id="ARBA00007815"/>
    </source>
</evidence>
<dbReference type="EMBL" id="KZ303492">
    <property type="protein sequence ID" value="PIA17932.1"/>
    <property type="molecule type" value="Genomic_DNA"/>
</dbReference>
<feature type="compositionally biased region" description="Gly residues" evidence="4">
    <location>
        <begin position="317"/>
        <end position="331"/>
    </location>
</feature>
<dbReference type="InterPro" id="IPR045254">
    <property type="entry name" value="Nit1/2_C-N_Hydrolase"/>
</dbReference>
<dbReference type="PANTHER" id="PTHR23088:SF30">
    <property type="entry name" value="OMEGA-AMIDASE NIT2"/>
    <property type="match status" value="1"/>
</dbReference>
<dbReference type="SUPFAM" id="SSF56317">
    <property type="entry name" value="Carbon-nitrogen hydrolase"/>
    <property type="match status" value="1"/>
</dbReference>
<sequence length="589" mass="63438">MSKPRLALVQLAVCAKKAVNLANARSKVLEASKAGANMVVLPECFNSPYGTQYFGQYAEEVNSENPSESIRALSGMAQESGVYLVGGSIPERESGTGDLFNTCTVWGPDGLLLAKHRKVHLFDIDFPGKIVFKESEVLKAGNTLTEFSTPWGRFGIGICYDIRFPEMAMLAARRGCVGMIYPGAFNTTTGPLHWELLLRARAMDNQIFTAACSPARDMNASYHAWGHSTIVDPYARVLATTEEAEDIVYSDLNMDLIDEVRRSVPVYSQRRFDLYPDVAGTGNSNYDGLGYGGGDQEFSYGGASGGGGGQDFSHNFSGGGGWMNSGDGGAGDDSSKSRGGYRNQTLRPVTIKQLVDVPQSTGDMPIHIDGDEVKQVTFIGVVRNITSQSVNVTYSIEDGTSKIDVRMWLNNNTDAMDGDESQNQMLDPAIAKGKYVRVYGDLKFFNNTRHISAHKIRAVTDHNEISYHGLEAIYVHLKKTKGPAPGQKLAGGTAASGSMLTNPYAIGGGGYGGMSGGLGSGMDPARASVLEAIKKAPENTREGVNISVIQKSLAGRFQSNEISDAVEWLINEGHVFTTLDDNHLQATTQ</sequence>
<dbReference type="FunFam" id="3.60.110.10:FF:000002">
    <property type="entry name" value="Nitrilase family member 2"/>
    <property type="match status" value="1"/>
</dbReference>
<proteinExistence type="inferred from homology"/>
<dbReference type="Gene3D" id="2.40.50.140">
    <property type="entry name" value="Nucleic acid-binding proteins"/>
    <property type="match status" value="1"/>
</dbReference>
<protein>
    <submittedName>
        <fullName evidence="6">Carbon-nitrogen hydrolase</fullName>
    </submittedName>
</protein>
<dbReference type="Pfam" id="PF01336">
    <property type="entry name" value="tRNA_anti-codon"/>
    <property type="match status" value="1"/>
</dbReference>
<dbReference type="Gene3D" id="1.10.10.10">
    <property type="entry name" value="Winged helix-like DNA-binding domain superfamily/Winged helix DNA-binding domain"/>
    <property type="match status" value="1"/>
</dbReference>
<dbReference type="OrthoDB" id="10250282at2759"/>
<dbReference type="GO" id="GO:0005739">
    <property type="term" value="C:mitochondrion"/>
    <property type="evidence" value="ECO:0007669"/>
    <property type="project" value="TreeGrafter"/>
</dbReference>
<dbReference type="Pfam" id="PF00795">
    <property type="entry name" value="CN_hydrolase"/>
    <property type="match status" value="1"/>
</dbReference>
<comment type="similarity">
    <text evidence="2">Belongs to the carbon-nitrogen hydrolase superfamily. NIT1/NIT2 family.</text>
</comment>
<evidence type="ECO:0000256" key="2">
    <source>
        <dbReference type="ARBA" id="ARBA00010613"/>
    </source>
</evidence>
<comment type="similarity">
    <text evidence="1">Belongs to the replication factor A protein 2 family.</text>
</comment>
<dbReference type="AlphaFoldDB" id="A0A2G5BG26"/>
<dbReference type="SUPFAM" id="SSF46785">
    <property type="entry name" value="Winged helix' DNA-binding domain"/>
    <property type="match status" value="1"/>
</dbReference>
<dbReference type="InterPro" id="IPR001110">
    <property type="entry name" value="UPF0012_CS"/>
</dbReference>
<evidence type="ECO:0000313" key="6">
    <source>
        <dbReference type="EMBL" id="PIA17932.1"/>
    </source>
</evidence>
<evidence type="ECO:0000313" key="7">
    <source>
        <dbReference type="Proteomes" id="UP000242474"/>
    </source>
</evidence>
<dbReference type="Pfam" id="PF08784">
    <property type="entry name" value="RPA_C"/>
    <property type="match status" value="1"/>
</dbReference>
<dbReference type="InterPro" id="IPR004365">
    <property type="entry name" value="NA-bd_OB_tRNA"/>
</dbReference>
<dbReference type="Gene3D" id="3.60.110.10">
    <property type="entry name" value="Carbon-nitrogen hydrolase"/>
    <property type="match status" value="1"/>
</dbReference>
<keyword evidence="3 6" id="KW-0378">Hydrolase</keyword>
<accession>A0A2G5BG26</accession>
<reference evidence="6 7" key="1">
    <citation type="journal article" date="2015" name="Genome Biol. Evol.">
        <title>Phylogenomic analyses indicate that early fungi evolved digesting cell walls of algal ancestors of land plants.</title>
        <authorList>
            <person name="Chang Y."/>
            <person name="Wang S."/>
            <person name="Sekimoto S."/>
            <person name="Aerts A.L."/>
            <person name="Choi C."/>
            <person name="Clum A."/>
            <person name="LaButti K.M."/>
            <person name="Lindquist E.A."/>
            <person name="Yee Ngan C."/>
            <person name="Ohm R.A."/>
            <person name="Salamov A.A."/>
            <person name="Grigoriev I.V."/>
            <person name="Spatafora J.W."/>
            <person name="Berbee M.L."/>
        </authorList>
    </citation>
    <scope>NUCLEOTIDE SEQUENCE [LARGE SCALE GENOMIC DNA]</scope>
    <source>
        <strain evidence="6 7">NRRL 1564</strain>
    </source>
</reference>
<organism evidence="6 7">
    <name type="scientific">Coemansia reversa (strain ATCC 12441 / NRRL 1564)</name>
    <dbReference type="NCBI Taxonomy" id="763665"/>
    <lineage>
        <taxon>Eukaryota</taxon>
        <taxon>Fungi</taxon>
        <taxon>Fungi incertae sedis</taxon>
        <taxon>Zoopagomycota</taxon>
        <taxon>Kickxellomycotina</taxon>
        <taxon>Kickxellomycetes</taxon>
        <taxon>Kickxellales</taxon>
        <taxon>Kickxellaceae</taxon>
        <taxon>Coemansia</taxon>
    </lineage>
</organism>
<dbReference type="GO" id="GO:0003676">
    <property type="term" value="F:nucleic acid binding"/>
    <property type="evidence" value="ECO:0007669"/>
    <property type="project" value="InterPro"/>
</dbReference>
<dbReference type="InterPro" id="IPR036526">
    <property type="entry name" value="C-N_Hydrolase_sf"/>
</dbReference>
<dbReference type="GO" id="GO:0006528">
    <property type="term" value="P:asparagine metabolic process"/>
    <property type="evidence" value="ECO:0007669"/>
    <property type="project" value="TreeGrafter"/>
</dbReference>
<dbReference type="CDD" id="cd04478">
    <property type="entry name" value="RPA2_DBD_D"/>
    <property type="match status" value="1"/>
</dbReference>
<evidence type="ECO:0000259" key="5">
    <source>
        <dbReference type="PROSITE" id="PS50263"/>
    </source>
</evidence>
<dbReference type="InterPro" id="IPR003010">
    <property type="entry name" value="C-N_Hydrolase"/>
</dbReference>
<keyword evidence="7" id="KW-1185">Reference proteome</keyword>
<dbReference type="STRING" id="763665.A0A2G5BG26"/>
<dbReference type="PROSITE" id="PS50263">
    <property type="entry name" value="CN_HYDROLASE"/>
    <property type="match status" value="1"/>
</dbReference>
<dbReference type="GO" id="GO:0006541">
    <property type="term" value="P:glutamine metabolic process"/>
    <property type="evidence" value="ECO:0007669"/>
    <property type="project" value="TreeGrafter"/>
</dbReference>
<dbReference type="InterPro" id="IPR014892">
    <property type="entry name" value="RPA_C"/>
</dbReference>
<dbReference type="InterPro" id="IPR036390">
    <property type="entry name" value="WH_DNA-bd_sf"/>
</dbReference>
<dbReference type="InterPro" id="IPR036388">
    <property type="entry name" value="WH-like_DNA-bd_sf"/>
</dbReference>
<name>A0A2G5BG26_COERN</name>
<dbReference type="SUPFAM" id="SSF50249">
    <property type="entry name" value="Nucleic acid-binding proteins"/>
    <property type="match status" value="1"/>
</dbReference>
<dbReference type="PROSITE" id="PS01227">
    <property type="entry name" value="UPF0012"/>
    <property type="match status" value="1"/>
</dbReference>
<dbReference type="GO" id="GO:0050152">
    <property type="term" value="F:omega-amidase activity"/>
    <property type="evidence" value="ECO:0007669"/>
    <property type="project" value="TreeGrafter"/>
</dbReference>
<dbReference type="CDD" id="cd07572">
    <property type="entry name" value="nit"/>
    <property type="match status" value="1"/>
</dbReference>
<dbReference type="InterPro" id="IPR012340">
    <property type="entry name" value="NA-bd_OB-fold"/>
</dbReference>